<dbReference type="Proteomes" id="UP001597467">
    <property type="component" value="Unassembled WGS sequence"/>
</dbReference>
<keyword evidence="4" id="KW-1185">Reference proteome</keyword>
<dbReference type="Gene3D" id="2.40.50.100">
    <property type="match status" value="1"/>
</dbReference>
<dbReference type="SUPFAM" id="SSF51230">
    <property type="entry name" value="Single hybrid motif"/>
    <property type="match status" value="1"/>
</dbReference>
<dbReference type="PANTHER" id="PTHR45266">
    <property type="entry name" value="OXALOACETATE DECARBOXYLASE ALPHA CHAIN"/>
    <property type="match status" value="1"/>
</dbReference>
<dbReference type="PROSITE" id="PS00188">
    <property type="entry name" value="BIOTIN"/>
    <property type="match status" value="1"/>
</dbReference>
<dbReference type="InterPro" id="IPR050709">
    <property type="entry name" value="Biotin_Carboxyl_Carrier/Decarb"/>
</dbReference>
<keyword evidence="1" id="KW-0092">Biotin</keyword>
<dbReference type="InterPro" id="IPR000089">
    <property type="entry name" value="Biotin_lipoyl"/>
</dbReference>
<comment type="caution">
    <text evidence="3">The sequence shown here is derived from an EMBL/GenBank/DDBJ whole genome shotgun (WGS) entry which is preliminary data.</text>
</comment>
<dbReference type="InterPro" id="IPR001882">
    <property type="entry name" value="Biotin_BS"/>
</dbReference>
<evidence type="ECO:0000256" key="1">
    <source>
        <dbReference type="ARBA" id="ARBA00023267"/>
    </source>
</evidence>
<accession>A0ABW5JW63</accession>
<evidence type="ECO:0000313" key="4">
    <source>
        <dbReference type="Proteomes" id="UP001597467"/>
    </source>
</evidence>
<proteinExistence type="predicted"/>
<dbReference type="RefSeq" id="WP_379900176.1">
    <property type="nucleotide sequence ID" value="NZ_JBHULM010000001.1"/>
</dbReference>
<evidence type="ECO:0000313" key="3">
    <source>
        <dbReference type="EMBL" id="MFD2540967.1"/>
    </source>
</evidence>
<evidence type="ECO:0000259" key="2">
    <source>
        <dbReference type="PROSITE" id="PS50968"/>
    </source>
</evidence>
<dbReference type="CDD" id="cd06850">
    <property type="entry name" value="biotinyl_domain"/>
    <property type="match status" value="1"/>
</dbReference>
<dbReference type="EMBL" id="JBHULM010000001">
    <property type="protein sequence ID" value="MFD2540967.1"/>
    <property type="molecule type" value="Genomic_DNA"/>
</dbReference>
<feature type="domain" description="Lipoyl-binding" evidence="2">
    <location>
        <begin position="83"/>
        <end position="161"/>
    </location>
</feature>
<dbReference type="PANTHER" id="PTHR45266:SF3">
    <property type="entry name" value="OXALOACETATE DECARBOXYLASE ALPHA CHAIN"/>
    <property type="match status" value="1"/>
</dbReference>
<gene>
    <name evidence="3" type="ORF">ACFSSB_01435</name>
</gene>
<name>A0ABW5JW63_9FLAO</name>
<organism evidence="3 4">
    <name type="scientific">Lacinutrix gracilariae</name>
    <dbReference type="NCBI Taxonomy" id="1747198"/>
    <lineage>
        <taxon>Bacteria</taxon>
        <taxon>Pseudomonadati</taxon>
        <taxon>Bacteroidota</taxon>
        <taxon>Flavobacteriia</taxon>
        <taxon>Flavobacteriales</taxon>
        <taxon>Flavobacteriaceae</taxon>
        <taxon>Lacinutrix</taxon>
    </lineage>
</organism>
<dbReference type="InterPro" id="IPR011053">
    <property type="entry name" value="Single_hybrid_motif"/>
</dbReference>
<sequence length="161" mass="17896">MNTSYKVKVNNTTEIDITEKDALALDAIPTSSSSFHVLQNNNSYKAEIKEANFLDKTYKVKVNNNTYSVNIYNNLDSLIKQMGFEVGVGKKVNNIKAPMPGLILDINVQVGQEVKEDDALLILEAMKMENVLTSPRDGIIKSITATKGEAVEKNQLLIEFE</sequence>
<reference evidence="4" key="1">
    <citation type="journal article" date="2019" name="Int. J. Syst. Evol. Microbiol.">
        <title>The Global Catalogue of Microorganisms (GCM) 10K type strain sequencing project: providing services to taxonomists for standard genome sequencing and annotation.</title>
        <authorList>
            <consortium name="The Broad Institute Genomics Platform"/>
            <consortium name="The Broad Institute Genome Sequencing Center for Infectious Disease"/>
            <person name="Wu L."/>
            <person name="Ma J."/>
        </authorList>
    </citation>
    <scope>NUCLEOTIDE SEQUENCE [LARGE SCALE GENOMIC DNA]</scope>
    <source>
        <strain evidence="4">KCTC 42808</strain>
    </source>
</reference>
<dbReference type="PROSITE" id="PS50968">
    <property type="entry name" value="BIOTINYL_LIPOYL"/>
    <property type="match status" value="1"/>
</dbReference>
<protein>
    <submittedName>
        <fullName evidence="3">Acetyl-CoA carboxylase biotin carboxyl carrier protein subunit</fullName>
    </submittedName>
</protein>
<dbReference type="Pfam" id="PF00364">
    <property type="entry name" value="Biotin_lipoyl"/>
    <property type="match status" value="1"/>
</dbReference>